<dbReference type="GO" id="GO:0003700">
    <property type="term" value="F:DNA-binding transcription factor activity"/>
    <property type="evidence" value="ECO:0007669"/>
    <property type="project" value="InterPro"/>
</dbReference>
<feature type="domain" description="Nuclear receptor" evidence="12">
    <location>
        <begin position="27"/>
        <end position="102"/>
    </location>
</feature>
<dbReference type="PRINTS" id="PR00398">
    <property type="entry name" value="STRDHORMONER"/>
</dbReference>
<keyword evidence="4 11" id="KW-0863">Zinc-finger</keyword>
<organism evidence="16">
    <name type="scientific">Haemonchus placei</name>
    <name type="common">Barber's pole worm</name>
    <dbReference type="NCBI Taxonomy" id="6290"/>
    <lineage>
        <taxon>Eukaryota</taxon>
        <taxon>Metazoa</taxon>
        <taxon>Ecdysozoa</taxon>
        <taxon>Nematoda</taxon>
        <taxon>Chromadorea</taxon>
        <taxon>Rhabditida</taxon>
        <taxon>Rhabditina</taxon>
        <taxon>Rhabditomorpha</taxon>
        <taxon>Strongyloidea</taxon>
        <taxon>Trichostrongylidae</taxon>
        <taxon>Haemonchus</taxon>
    </lineage>
</organism>
<dbReference type="OrthoDB" id="5771769at2759"/>
<dbReference type="InterPro" id="IPR000536">
    <property type="entry name" value="Nucl_hrmn_rcpt_lig-bd"/>
</dbReference>
<dbReference type="PROSITE" id="PS51030">
    <property type="entry name" value="NUCLEAR_REC_DBD_2"/>
    <property type="match status" value="1"/>
</dbReference>
<evidence type="ECO:0000256" key="11">
    <source>
        <dbReference type="RuleBase" id="RU004334"/>
    </source>
</evidence>
<keyword evidence="9 11" id="KW-0675">Receptor</keyword>
<dbReference type="GO" id="GO:0000978">
    <property type="term" value="F:RNA polymerase II cis-regulatory region sequence-specific DNA binding"/>
    <property type="evidence" value="ECO:0007669"/>
    <property type="project" value="InterPro"/>
</dbReference>
<evidence type="ECO:0000256" key="9">
    <source>
        <dbReference type="ARBA" id="ARBA00023170"/>
    </source>
</evidence>
<dbReference type="EMBL" id="UZAF01016309">
    <property type="protein sequence ID" value="VDO25375.1"/>
    <property type="molecule type" value="Genomic_DNA"/>
</dbReference>
<evidence type="ECO:0000259" key="13">
    <source>
        <dbReference type="PROSITE" id="PS51843"/>
    </source>
</evidence>
<keyword evidence="3 11" id="KW-0479">Metal-binding</keyword>
<dbReference type="Proteomes" id="UP000268014">
    <property type="component" value="Unassembled WGS sequence"/>
</dbReference>
<evidence type="ECO:0000256" key="7">
    <source>
        <dbReference type="ARBA" id="ARBA00023125"/>
    </source>
</evidence>
<dbReference type="Pfam" id="PF00104">
    <property type="entry name" value="Hormone_recep"/>
    <property type="match status" value="1"/>
</dbReference>
<dbReference type="GO" id="GO:0005634">
    <property type="term" value="C:nucleus"/>
    <property type="evidence" value="ECO:0007669"/>
    <property type="project" value="UniProtKB-SubCell"/>
</dbReference>
<dbReference type="PRINTS" id="PR00047">
    <property type="entry name" value="STROIDFINGER"/>
</dbReference>
<gene>
    <name evidence="14" type="ORF">HPLM_LOCUS5248</name>
</gene>
<dbReference type="STRING" id="6290.A0A158QKU4"/>
<evidence type="ECO:0000256" key="5">
    <source>
        <dbReference type="ARBA" id="ARBA00022833"/>
    </source>
</evidence>
<dbReference type="SMART" id="SM00399">
    <property type="entry name" value="ZnF_C4"/>
    <property type="match status" value="1"/>
</dbReference>
<evidence type="ECO:0000313" key="14">
    <source>
        <dbReference type="EMBL" id="VDO25375.1"/>
    </source>
</evidence>
<dbReference type="AlphaFoldDB" id="A0A158QKU4"/>
<dbReference type="InterPro" id="IPR001723">
    <property type="entry name" value="Nuclear_hrmn_rcpt"/>
</dbReference>
<dbReference type="SUPFAM" id="SSF57716">
    <property type="entry name" value="Glucocorticoid receptor-like (DNA-binding domain)"/>
    <property type="match status" value="1"/>
</dbReference>
<keyword evidence="10 11" id="KW-0539">Nucleus</keyword>
<comment type="similarity">
    <text evidence="2 11">Belongs to the nuclear hormone receptor family.</text>
</comment>
<feature type="domain" description="NR LBD" evidence="13">
    <location>
        <begin position="180"/>
        <end position="432"/>
    </location>
</feature>
<comment type="subcellular location">
    <subcellularLocation>
        <location evidence="1 11">Nucleus</location>
    </subcellularLocation>
</comment>
<dbReference type="InterPro" id="IPR013088">
    <property type="entry name" value="Znf_NHR/GATA"/>
</dbReference>
<keyword evidence="7 11" id="KW-0238">DNA-binding</keyword>
<evidence type="ECO:0000259" key="12">
    <source>
        <dbReference type="PROSITE" id="PS51030"/>
    </source>
</evidence>
<evidence type="ECO:0000313" key="16">
    <source>
        <dbReference type="WBParaSite" id="HPLM_0000525601-mRNA-1"/>
    </source>
</evidence>
<dbReference type="InterPro" id="IPR035500">
    <property type="entry name" value="NHR-like_dom_sf"/>
</dbReference>
<evidence type="ECO:0000256" key="1">
    <source>
        <dbReference type="ARBA" id="ARBA00004123"/>
    </source>
</evidence>
<reference evidence="16" key="1">
    <citation type="submission" date="2016-04" db="UniProtKB">
        <authorList>
            <consortium name="WormBaseParasite"/>
        </authorList>
    </citation>
    <scope>IDENTIFICATION</scope>
</reference>
<dbReference type="PROSITE" id="PS51843">
    <property type="entry name" value="NR_LBD"/>
    <property type="match status" value="1"/>
</dbReference>
<dbReference type="OMA" id="YGAIACN"/>
<dbReference type="Gene3D" id="1.10.565.10">
    <property type="entry name" value="Retinoid X Receptor"/>
    <property type="match status" value="1"/>
</dbReference>
<dbReference type="Pfam" id="PF00105">
    <property type="entry name" value="zf-C4"/>
    <property type="match status" value="1"/>
</dbReference>
<evidence type="ECO:0000256" key="8">
    <source>
        <dbReference type="ARBA" id="ARBA00023163"/>
    </source>
</evidence>
<evidence type="ECO:0000313" key="15">
    <source>
        <dbReference type="Proteomes" id="UP000268014"/>
    </source>
</evidence>
<proteinExistence type="inferred from homology"/>
<keyword evidence="8 11" id="KW-0804">Transcription</keyword>
<evidence type="ECO:0000256" key="4">
    <source>
        <dbReference type="ARBA" id="ARBA00022771"/>
    </source>
</evidence>
<dbReference type="SMART" id="SM00430">
    <property type="entry name" value="HOLI"/>
    <property type="match status" value="1"/>
</dbReference>
<dbReference type="Gene3D" id="3.30.50.10">
    <property type="entry name" value="Erythroid Transcription Factor GATA-1, subunit A"/>
    <property type="match status" value="1"/>
</dbReference>
<dbReference type="PANTHER" id="PTHR24083">
    <property type="entry name" value="NUCLEAR HORMONE RECEPTOR"/>
    <property type="match status" value="1"/>
</dbReference>
<protein>
    <submittedName>
        <fullName evidence="16">Nuclear receptor domain-containing protein</fullName>
    </submittedName>
</protein>
<dbReference type="PROSITE" id="PS00031">
    <property type="entry name" value="NUCLEAR_REC_DBD_1"/>
    <property type="match status" value="1"/>
</dbReference>
<name>A0A158QKU4_HAEPC</name>
<evidence type="ECO:0000256" key="3">
    <source>
        <dbReference type="ARBA" id="ARBA00022723"/>
    </source>
</evidence>
<keyword evidence="5 11" id="KW-0862">Zinc</keyword>
<dbReference type="InterPro" id="IPR049636">
    <property type="entry name" value="HNF4-like_DBD"/>
</dbReference>
<dbReference type="InterPro" id="IPR001628">
    <property type="entry name" value="Znf_hrmn_rcpt"/>
</dbReference>
<dbReference type="GO" id="GO:0008270">
    <property type="term" value="F:zinc ion binding"/>
    <property type="evidence" value="ECO:0007669"/>
    <property type="project" value="UniProtKB-KW"/>
</dbReference>
<dbReference type="SUPFAM" id="SSF48508">
    <property type="entry name" value="Nuclear receptor ligand-binding domain"/>
    <property type="match status" value="1"/>
</dbReference>
<dbReference type="FunFam" id="3.30.50.10:FF:000030">
    <property type="entry name" value="Nuclear Hormone Receptor family"/>
    <property type="match status" value="1"/>
</dbReference>
<evidence type="ECO:0000256" key="2">
    <source>
        <dbReference type="ARBA" id="ARBA00005993"/>
    </source>
</evidence>
<evidence type="ECO:0000256" key="10">
    <source>
        <dbReference type="ARBA" id="ARBA00023242"/>
    </source>
</evidence>
<keyword evidence="15" id="KW-1185">Reference proteome</keyword>
<dbReference type="WBParaSite" id="HPLM_0000525601-mRNA-1">
    <property type="protein sequence ID" value="HPLM_0000525601-mRNA-1"/>
    <property type="gene ID" value="HPLM_0000525601"/>
</dbReference>
<evidence type="ECO:0000256" key="6">
    <source>
        <dbReference type="ARBA" id="ARBA00023015"/>
    </source>
</evidence>
<reference evidence="14 15" key="2">
    <citation type="submission" date="2018-11" db="EMBL/GenBank/DDBJ databases">
        <authorList>
            <consortium name="Pathogen Informatics"/>
        </authorList>
    </citation>
    <scope>NUCLEOTIDE SEQUENCE [LARGE SCALE GENOMIC DNA]</scope>
    <source>
        <strain evidence="14 15">MHpl1</strain>
    </source>
</reference>
<dbReference type="CDD" id="cd06960">
    <property type="entry name" value="NR_DBD_HNF4A"/>
    <property type="match status" value="1"/>
</dbReference>
<dbReference type="InterPro" id="IPR050274">
    <property type="entry name" value="Nuclear_hormone_rcpt_NR2"/>
</dbReference>
<accession>A0A158QKU4</accession>
<keyword evidence="6 11" id="KW-0805">Transcription regulation</keyword>
<sequence length="467" mass="52261">MASTNVDDDIDTRDSLELNSSLAEKDSLACIVCGDVATGRHYGAIACNGCKGFFRRTIRRGYKYTCRFKSECFIDKHNRAVCRFCRYTRCIRAGMRVEQVQNERDVIGKRIRTGSICATNKPHIKRHQSNCLDIGMNRNIIESWASEADFVTSAVWLKERKSSKRSSPEITGSPEDVWDCPETLIGALLKSEKTINSLRDSVIKQTGNVEYSIKPEEPQSCSSGARTATVNDIFKSLHSQLLLVIEWAKTLPPFLTLSTADQTALLKNFAPQHVVLCVSYRSKEGADFLKLINDSFIPRPSKEEQDKRDNEFYLRDCERVMDQMVAPMRFLSIDDAEFVTLKACVLFNPVAKGLSPLAVTTVLNTRRRIFSALEHYVRTRKHDERTRLGDLTLFVLSPLSSLANSICEDILVSKLSGVARLDVLMEELMLADAEEQNKCASHRGVLAVASAIPGPSDFSVLAQSDKA</sequence>